<dbReference type="PRINTS" id="PR01036">
    <property type="entry name" value="TCRTETB"/>
</dbReference>
<dbReference type="FunFam" id="1.20.1720.10:FF:000004">
    <property type="entry name" value="EmrB/QacA family drug resistance transporter"/>
    <property type="match status" value="1"/>
</dbReference>
<dbReference type="SUPFAM" id="SSF103473">
    <property type="entry name" value="MFS general substrate transporter"/>
    <property type="match status" value="1"/>
</dbReference>
<dbReference type="Gene3D" id="1.20.1720.10">
    <property type="entry name" value="Multidrug resistance protein D"/>
    <property type="match status" value="1"/>
</dbReference>
<dbReference type="PROSITE" id="PS50850">
    <property type="entry name" value="MFS"/>
    <property type="match status" value="1"/>
</dbReference>
<dbReference type="AlphaFoldDB" id="A0A9X3WLI0"/>
<evidence type="ECO:0000256" key="2">
    <source>
        <dbReference type="ARBA" id="ARBA00022448"/>
    </source>
</evidence>
<name>A0A9X3WLI0_9BACI</name>
<feature type="transmembrane region" description="Helical" evidence="7">
    <location>
        <begin position="334"/>
        <end position="353"/>
    </location>
</feature>
<dbReference type="InterPro" id="IPR036259">
    <property type="entry name" value="MFS_trans_sf"/>
</dbReference>
<dbReference type="Pfam" id="PF07690">
    <property type="entry name" value="MFS_1"/>
    <property type="match status" value="1"/>
</dbReference>
<feature type="transmembrane region" description="Helical" evidence="7">
    <location>
        <begin position="269"/>
        <end position="289"/>
    </location>
</feature>
<gene>
    <name evidence="9" type="ORF">NC661_11175</name>
</gene>
<feature type="transmembrane region" description="Helical" evidence="7">
    <location>
        <begin position="80"/>
        <end position="99"/>
    </location>
</feature>
<dbReference type="PANTHER" id="PTHR23501:SF191">
    <property type="entry name" value="VACUOLAR BASIC AMINO ACID TRANSPORTER 4"/>
    <property type="match status" value="1"/>
</dbReference>
<evidence type="ECO:0000256" key="6">
    <source>
        <dbReference type="ARBA" id="ARBA00023136"/>
    </source>
</evidence>
<proteinExistence type="predicted"/>
<dbReference type="Gene3D" id="1.20.1250.20">
    <property type="entry name" value="MFS general substrate transporter like domains"/>
    <property type="match status" value="1"/>
</dbReference>
<dbReference type="InterPro" id="IPR020846">
    <property type="entry name" value="MFS_dom"/>
</dbReference>
<comment type="subcellular location">
    <subcellularLocation>
        <location evidence="1">Cell membrane</location>
        <topology evidence="1">Multi-pass membrane protein</topology>
    </subcellularLocation>
</comment>
<feature type="transmembrane region" description="Helical" evidence="7">
    <location>
        <begin position="201"/>
        <end position="219"/>
    </location>
</feature>
<keyword evidence="6 7" id="KW-0472">Membrane</keyword>
<feature type="transmembrane region" description="Helical" evidence="7">
    <location>
        <begin position="225"/>
        <end position="248"/>
    </location>
</feature>
<organism evidence="9 10">
    <name type="scientific">Aquibacillus koreensis</name>
    <dbReference type="NCBI Taxonomy" id="279446"/>
    <lineage>
        <taxon>Bacteria</taxon>
        <taxon>Bacillati</taxon>
        <taxon>Bacillota</taxon>
        <taxon>Bacilli</taxon>
        <taxon>Bacillales</taxon>
        <taxon>Bacillaceae</taxon>
        <taxon>Aquibacillus</taxon>
    </lineage>
</organism>
<dbReference type="Proteomes" id="UP001145072">
    <property type="component" value="Unassembled WGS sequence"/>
</dbReference>
<evidence type="ECO:0000256" key="7">
    <source>
        <dbReference type="SAM" id="Phobius"/>
    </source>
</evidence>
<comment type="caution">
    <text evidence="9">The sequence shown here is derived from an EMBL/GenBank/DDBJ whole genome shotgun (WGS) entry which is preliminary data.</text>
</comment>
<dbReference type="GO" id="GO:0005886">
    <property type="term" value="C:plasma membrane"/>
    <property type="evidence" value="ECO:0007669"/>
    <property type="project" value="UniProtKB-SubCell"/>
</dbReference>
<feature type="transmembrane region" description="Helical" evidence="7">
    <location>
        <begin position="401"/>
        <end position="420"/>
    </location>
</feature>
<feature type="transmembrane region" description="Helical" evidence="7">
    <location>
        <begin position="12"/>
        <end position="37"/>
    </location>
</feature>
<evidence type="ECO:0000256" key="1">
    <source>
        <dbReference type="ARBA" id="ARBA00004651"/>
    </source>
</evidence>
<keyword evidence="5 7" id="KW-1133">Transmembrane helix</keyword>
<reference evidence="9" key="1">
    <citation type="submission" date="2022-06" db="EMBL/GenBank/DDBJ databases">
        <title>Aquibacillus sp. a new bacterium isolated from soil saline samples.</title>
        <authorList>
            <person name="Galisteo C."/>
            <person name="De La Haba R."/>
            <person name="Sanchez-Porro C."/>
            <person name="Ventosa A."/>
        </authorList>
    </citation>
    <scope>NUCLEOTIDE SEQUENCE</scope>
    <source>
        <strain evidence="9">JCM 12387</strain>
    </source>
</reference>
<keyword evidence="10" id="KW-1185">Reference proteome</keyword>
<accession>A0A9X3WLI0</accession>
<protein>
    <submittedName>
        <fullName evidence="9">MFS transporter</fullName>
    </submittedName>
</protein>
<evidence type="ECO:0000256" key="4">
    <source>
        <dbReference type="ARBA" id="ARBA00022692"/>
    </source>
</evidence>
<feature type="transmembrane region" description="Helical" evidence="7">
    <location>
        <begin position="301"/>
        <end position="327"/>
    </location>
</feature>
<keyword evidence="2" id="KW-0813">Transport</keyword>
<evidence type="ECO:0000259" key="8">
    <source>
        <dbReference type="PROSITE" id="PS50850"/>
    </source>
</evidence>
<evidence type="ECO:0000256" key="5">
    <source>
        <dbReference type="ARBA" id="ARBA00022989"/>
    </source>
</evidence>
<feature type="transmembrane region" description="Helical" evidence="7">
    <location>
        <begin position="105"/>
        <end position="126"/>
    </location>
</feature>
<dbReference type="CDD" id="cd17502">
    <property type="entry name" value="MFS_Azr1_MDR_like"/>
    <property type="match status" value="1"/>
</dbReference>
<sequence>MTKSKKPKQTRRPLVLAILVISMFMAAIEGTIVATAMPSIVGDLGGFSFYSWVFSSFLLMQAVTTLIYGKLSDLFGRKPIFIIGVIIFLIGSILCGLATTMSMLIIFRLIQGIGAGAIHPMVTTMVGDMYSIKERAKVQGYLASVWGISSVLGPLAGGFIVQYVDWAWIFWMNVPLGIIGIIGVILFFHEDVTKEKKSIDYLGSSLSFIAISAIIVVLVQGGSGWPWTSIEVILLLLVFIISSILFVWQEKRAVAPMMPLFLWKNKLITVANLATLTSGMIIIGISTFLPTYVQAVMGYSAIIAGFTLSTMSIGWPIAATTAGHLVLKIGFRPTAILGGLALLAGGILFMFLGPDKGPIYAGFSSFIVGVGMGLSSTTFIVSIQNSVGWKERGVATSLNMFMRIIGSALGAAVLGGVLNAQMKDKLATTTVALSEDIDISNTDALLDETTRNQLSSEAIEALQFALTDSLHNVYIGLFFIALITFGLTLFFPKETK</sequence>
<dbReference type="RefSeq" id="WP_259871622.1">
    <property type="nucleotide sequence ID" value="NZ_JAMQJZ010000008.1"/>
</dbReference>
<keyword evidence="4 7" id="KW-0812">Transmembrane</keyword>
<dbReference type="EMBL" id="JAMQJZ010000008">
    <property type="protein sequence ID" value="MDC3420930.1"/>
    <property type="molecule type" value="Genomic_DNA"/>
</dbReference>
<evidence type="ECO:0000313" key="9">
    <source>
        <dbReference type="EMBL" id="MDC3420930.1"/>
    </source>
</evidence>
<dbReference type="PANTHER" id="PTHR23501">
    <property type="entry name" value="MAJOR FACILITATOR SUPERFAMILY"/>
    <property type="match status" value="1"/>
</dbReference>
<feature type="transmembrane region" description="Helical" evidence="7">
    <location>
        <begin position="138"/>
        <end position="160"/>
    </location>
</feature>
<dbReference type="InterPro" id="IPR011701">
    <property type="entry name" value="MFS"/>
</dbReference>
<feature type="transmembrane region" description="Helical" evidence="7">
    <location>
        <begin position="166"/>
        <end position="189"/>
    </location>
</feature>
<feature type="transmembrane region" description="Helical" evidence="7">
    <location>
        <begin position="49"/>
        <end position="68"/>
    </location>
</feature>
<keyword evidence="3" id="KW-1003">Cell membrane</keyword>
<feature type="domain" description="Major facilitator superfamily (MFS) profile" evidence="8">
    <location>
        <begin position="15"/>
        <end position="496"/>
    </location>
</feature>
<evidence type="ECO:0000256" key="3">
    <source>
        <dbReference type="ARBA" id="ARBA00022475"/>
    </source>
</evidence>
<feature type="transmembrane region" description="Helical" evidence="7">
    <location>
        <begin position="473"/>
        <end position="491"/>
    </location>
</feature>
<evidence type="ECO:0000313" key="10">
    <source>
        <dbReference type="Proteomes" id="UP001145072"/>
    </source>
</evidence>
<feature type="transmembrane region" description="Helical" evidence="7">
    <location>
        <begin position="359"/>
        <end position="381"/>
    </location>
</feature>
<dbReference type="GO" id="GO:0022857">
    <property type="term" value="F:transmembrane transporter activity"/>
    <property type="evidence" value="ECO:0007669"/>
    <property type="project" value="InterPro"/>
</dbReference>